<dbReference type="Pfam" id="PF07730">
    <property type="entry name" value="HisKA_3"/>
    <property type="match status" value="1"/>
</dbReference>
<reference evidence="12" key="1">
    <citation type="journal article" date="2014" name="Int. J. Syst. Evol. Microbiol.">
        <title>Complete genome sequence of Corynebacterium casei LMG S-19264T (=DSM 44701T), isolated from a smear-ripened cheese.</title>
        <authorList>
            <consortium name="US DOE Joint Genome Institute (JGI-PGF)"/>
            <person name="Walter F."/>
            <person name="Albersmeier A."/>
            <person name="Kalinowski J."/>
            <person name="Ruckert C."/>
        </authorList>
    </citation>
    <scope>NUCLEOTIDE SEQUENCE</scope>
    <source>
        <strain evidence="12">VKM Ac-1321</strain>
    </source>
</reference>
<accession>A0A9W6NLN1</accession>
<dbReference type="InterPro" id="IPR036890">
    <property type="entry name" value="HATPase_C_sf"/>
</dbReference>
<dbReference type="EMBL" id="BSFP01000016">
    <property type="protein sequence ID" value="GLL01529.1"/>
    <property type="molecule type" value="Genomic_DNA"/>
</dbReference>
<comment type="caution">
    <text evidence="12">The sequence shown here is derived from an EMBL/GenBank/DDBJ whole genome shotgun (WGS) entry which is preliminary data.</text>
</comment>
<evidence type="ECO:0000259" key="11">
    <source>
        <dbReference type="SMART" id="SM00387"/>
    </source>
</evidence>
<dbReference type="CDD" id="cd16917">
    <property type="entry name" value="HATPase_UhpB-NarQ-NarX-like"/>
    <property type="match status" value="1"/>
</dbReference>
<evidence type="ECO:0000256" key="7">
    <source>
        <dbReference type="ARBA" id="ARBA00022840"/>
    </source>
</evidence>
<evidence type="ECO:0000256" key="2">
    <source>
        <dbReference type="ARBA" id="ARBA00012438"/>
    </source>
</evidence>
<dbReference type="SUPFAM" id="SSF55874">
    <property type="entry name" value="ATPase domain of HSP90 chaperone/DNA topoisomerase II/histidine kinase"/>
    <property type="match status" value="1"/>
</dbReference>
<dbReference type="InterPro" id="IPR003594">
    <property type="entry name" value="HATPase_dom"/>
</dbReference>
<proteinExistence type="predicted"/>
<sequence>MLRVLARPWLTAVDAALVFAVLALSHGTLPYVAAAALAAALAGVRLGWAALPVWLGYALQGLAVYAIAHERSGAAGYQLATAPLVVGAGAGAVVGARLLDRQRRRARARVAAAERTAAGRERERLARELHDSVSKTLHGMSLAAHALHGRPELAHRLAGAISEAAATADRETREILEGLRLDRPAEDLGVAVERLCRSWSARTGIPAACAVDPGELPVAVRYELLRIAHEALTNIARHAGATRAFVAVARRAGAATLTVRDDGGGFAVPADLALLQDHGHLGLVGMAERARTVGGRLNVLSEPGRGTTIRVDVPLDGRPPEA</sequence>
<keyword evidence="10" id="KW-0812">Transmembrane</keyword>
<feature type="coiled-coil region" evidence="9">
    <location>
        <begin position="96"/>
        <end position="123"/>
    </location>
</feature>
<comment type="catalytic activity">
    <reaction evidence="1">
        <text>ATP + protein L-histidine = ADP + protein N-phospho-L-histidine.</text>
        <dbReference type="EC" id="2.7.13.3"/>
    </reaction>
</comment>
<keyword evidence="9" id="KW-0175">Coiled coil</keyword>
<keyword evidence="8" id="KW-0902">Two-component regulatory system</keyword>
<dbReference type="EC" id="2.7.13.3" evidence="2"/>
<dbReference type="GO" id="GO:0000155">
    <property type="term" value="F:phosphorelay sensor kinase activity"/>
    <property type="evidence" value="ECO:0007669"/>
    <property type="project" value="InterPro"/>
</dbReference>
<evidence type="ECO:0000256" key="3">
    <source>
        <dbReference type="ARBA" id="ARBA00022553"/>
    </source>
</evidence>
<dbReference type="Proteomes" id="UP001143480">
    <property type="component" value="Unassembled WGS sequence"/>
</dbReference>
<dbReference type="GO" id="GO:0005524">
    <property type="term" value="F:ATP binding"/>
    <property type="evidence" value="ECO:0007669"/>
    <property type="project" value="UniProtKB-KW"/>
</dbReference>
<keyword evidence="5" id="KW-0547">Nucleotide-binding</keyword>
<dbReference type="AlphaFoldDB" id="A0A9W6NLN1"/>
<evidence type="ECO:0000256" key="4">
    <source>
        <dbReference type="ARBA" id="ARBA00022679"/>
    </source>
</evidence>
<evidence type="ECO:0000256" key="8">
    <source>
        <dbReference type="ARBA" id="ARBA00023012"/>
    </source>
</evidence>
<keyword evidence="4" id="KW-0808">Transferase</keyword>
<keyword evidence="10" id="KW-1133">Transmembrane helix</keyword>
<keyword evidence="3" id="KW-0597">Phosphoprotein</keyword>
<dbReference type="GO" id="GO:0016020">
    <property type="term" value="C:membrane"/>
    <property type="evidence" value="ECO:0007669"/>
    <property type="project" value="InterPro"/>
</dbReference>
<evidence type="ECO:0000256" key="1">
    <source>
        <dbReference type="ARBA" id="ARBA00000085"/>
    </source>
</evidence>
<dbReference type="InterPro" id="IPR050482">
    <property type="entry name" value="Sensor_HK_TwoCompSys"/>
</dbReference>
<dbReference type="SMART" id="SM00387">
    <property type="entry name" value="HATPase_c"/>
    <property type="match status" value="1"/>
</dbReference>
<evidence type="ECO:0000256" key="5">
    <source>
        <dbReference type="ARBA" id="ARBA00022741"/>
    </source>
</evidence>
<evidence type="ECO:0000256" key="6">
    <source>
        <dbReference type="ARBA" id="ARBA00022777"/>
    </source>
</evidence>
<name>A0A9W6NLN1_9ACTN</name>
<keyword evidence="7" id="KW-0067">ATP-binding</keyword>
<feature type="domain" description="Histidine kinase/HSP90-like ATPase" evidence="11">
    <location>
        <begin position="219"/>
        <end position="317"/>
    </location>
</feature>
<dbReference type="InterPro" id="IPR011712">
    <property type="entry name" value="Sig_transdc_His_kin_sub3_dim/P"/>
</dbReference>
<evidence type="ECO:0000256" key="10">
    <source>
        <dbReference type="SAM" id="Phobius"/>
    </source>
</evidence>
<feature type="transmembrane region" description="Helical" evidence="10">
    <location>
        <begin position="75"/>
        <end position="99"/>
    </location>
</feature>
<dbReference type="Pfam" id="PF02518">
    <property type="entry name" value="HATPase_c"/>
    <property type="match status" value="1"/>
</dbReference>
<protein>
    <recommendedName>
        <fullName evidence="2">histidine kinase</fullName>
        <ecNumber evidence="2">2.7.13.3</ecNumber>
    </recommendedName>
</protein>
<keyword evidence="10" id="KW-0472">Membrane</keyword>
<dbReference type="Gene3D" id="1.20.5.1930">
    <property type="match status" value="1"/>
</dbReference>
<keyword evidence="6" id="KW-0418">Kinase</keyword>
<dbReference type="PANTHER" id="PTHR24421:SF10">
    <property type="entry name" value="NITRATE_NITRITE SENSOR PROTEIN NARQ"/>
    <property type="match status" value="1"/>
</dbReference>
<keyword evidence="13" id="KW-1185">Reference proteome</keyword>
<evidence type="ECO:0000256" key="9">
    <source>
        <dbReference type="SAM" id="Coils"/>
    </source>
</evidence>
<dbReference type="GO" id="GO:0046983">
    <property type="term" value="F:protein dimerization activity"/>
    <property type="evidence" value="ECO:0007669"/>
    <property type="project" value="InterPro"/>
</dbReference>
<organism evidence="12 13">
    <name type="scientific">Dactylosporangium matsuzakiense</name>
    <dbReference type="NCBI Taxonomy" id="53360"/>
    <lineage>
        <taxon>Bacteria</taxon>
        <taxon>Bacillati</taxon>
        <taxon>Actinomycetota</taxon>
        <taxon>Actinomycetes</taxon>
        <taxon>Micromonosporales</taxon>
        <taxon>Micromonosporaceae</taxon>
        <taxon>Dactylosporangium</taxon>
    </lineage>
</organism>
<dbReference type="PANTHER" id="PTHR24421">
    <property type="entry name" value="NITRATE/NITRITE SENSOR PROTEIN NARX-RELATED"/>
    <property type="match status" value="1"/>
</dbReference>
<dbReference type="Gene3D" id="3.30.565.10">
    <property type="entry name" value="Histidine kinase-like ATPase, C-terminal domain"/>
    <property type="match status" value="1"/>
</dbReference>
<gene>
    <name evidence="12" type="ORF">GCM10017581_032700</name>
</gene>
<reference evidence="12" key="2">
    <citation type="submission" date="2023-01" db="EMBL/GenBank/DDBJ databases">
        <authorList>
            <person name="Sun Q."/>
            <person name="Evtushenko L."/>
        </authorList>
    </citation>
    <scope>NUCLEOTIDE SEQUENCE</scope>
    <source>
        <strain evidence="12">VKM Ac-1321</strain>
    </source>
</reference>
<feature type="transmembrane region" description="Helical" evidence="10">
    <location>
        <begin position="31"/>
        <end position="55"/>
    </location>
</feature>
<evidence type="ECO:0000313" key="12">
    <source>
        <dbReference type="EMBL" id="GLL01529.1"/>
    </source>
</evidence>
<evidence type="ECO:0000313" key="13">
    <source>
        <dbReference type="Proteomes" id="UP001143480"/>
    </source>
</evidence>